<dbReference type="EMBL" id="MU842816">
    <property type="protein sequence ID" value="KAK2034181.1"/>
    <property type="molecule type" value="Genomic_DNA"/>
</dbReference>
<comment type="caution">
    <text evidence="1">The sequence shown here is derived from an EMBL/GenBank/DDBJ whole genome shotgun (WGS) entry which is preliminary data.</text>
</comment>
<accession>A0AAD9M4I4</accession>
<evidence type="ECO:0000313" key="2">
    <source>
        <dbReference type="Proteomes" id="UP001232148"/>
    </source>
</evidence>
<protein>
    <submittedName>
        <fullName evidence="1">Uncharacterized protein</fullName>
    </submittedName>
</protein>
<dbReference type="AlphaFoldDB" id="A0AAD9M4I4"/>
<gene>
    <name evidence="1" type="ORF">LX32DRAFT_442923</name>
</gene>
<sequence length="219" mass="23702">MGRRAFLDEDTDSSLAGMAESSGAVGPRIVHFASPAFSSCHWPRALGSGVTDIPTISPPTVRIFPRHTGKWTGMGLAPGSAWSLPHCPGWHGREEGSRAPRQAGTCRAFIKRQSEGKEAGGGGRKKLGWGSSCLGRCRWEAPLSWLCGTCYVVLLHEVPHLPMSMYLLPLCLLSIEEEEDIAAFPVYPPGAHFLPCFLQLCLFPPSLIEMNPASCFLPS</sequence>
<name>A0AAD9M4I4_9PEZI</name>
<evidence type="ECO:0000313" key="1">
    <source>
        <dbReference type="EMBL" id="KAK2034181.1"/>
    </source>
</evidence>
<organism evidence="1 2">
    <name type="scientific">Colletotrichum zoysiae</name>
    <dbReference type="NCBI Taxonomy" id="1216348"/>
    <lineage>
        <taxon>Eukaryota</taxon>
        <taxon>Fungi</taxon>
        <taxon>Dikarya</taxon>
        <taxon>Ascomycota</taxon>
        <taxon>Pezizomycotina</taxon>
        <taxon>Sordariomycetes</taxon>
        <taxon>Hypocreomycetidae</taxon>
        <taxon>Glomerellales</taxon>
        <taxon>Glomerellaceae</taxon>
        <taxon>Colletotrichum</taxon>
        <taxon>Colletotrichum graminicola species complex</taxon>
    </lineage>
</organism>
<proteinExistence type="predicted"/>
<reference evidence="1" key="1">
    <citation type="submission" date="2021-06" db="EMBL/GenBank/DDBJ databases">
        <title>Comparative genomics, transcriptomics and evolutionary studies reveal genomic signatures of adaptation to plant cell wall in hemibiotrophic fungi.</title>
        <authorList>
            <consortium name="DOE Joint Genome Institute"/>
            <person name="Baroncelli R."/>
            <person name="Diaz J.F."/>
            <person name="Benocci T."/>
            <person name="Peng M."/>
            <person name="Battaglia E."/>
            <person name="Haridas S."/>
            <person name="Andreopoulos W."/>
            <person name="Labutti K."/>
            <person name="Pangilinan J."/>
            <person name="Floch G.L."/>
            <person name="Makela M.R."/>
            <person name="Henrissat B."/>
            <person name="Grigoriev I.V."/>
            <person name="Crouch J.A."/>
            <person name="De Vries R.P."/>
            <person name="Sukno S.A."/>
            <person name="Thon M.R."/>
        </authorList>
    </citation>
    <scope>NUCLEOTIDE SEQUENCE</scope>
    <source>
        <strain evidence="1">MAFF235873</strain>
    </source>
</reference>
<keyword evidence="2" id="KW-1185">Reference proteome</keyword>
<dbReference type="Proteomes" id="UP001232148">
    <property type="component" value="Unassembled WGS sequence"/>
</dbReference>